<dbReference type="VEuPathDB" id="AmoebaDB:FDP41_004238"/>
<evidence type="ECO:0000256" key="1">
    <source>
        <dbReference type="SAM" id="MobiDB-lite"/>
    </source>
</evidence>
<feature type="transmembrane region" description="Helical" evidence="2">
    <location>
        <begin position="47"/>
        <end position="69"/>
    </location>
</feature>
<feature type="region of interest" description="Disordered" evidence="1">
    <location>
        <begin position="1"/>
        <end position="23"/>
    </location>
</feature>
<dbReference type="Proteomes" id="UP000444721">
    <property type="component" value="Unassembled WGS sequence"/>
</dbReference>
<keyword evidence="2" id="KW-1133">Transmembrane helix</keyword>
<keyword evidence="2" id="KW-0812">Transmembrane</keyword>
<evidence type="ECO:0008006" key="5">
    <source>
        <dbReference type="Google" id="ProtNLM"/>
    </source>
</evidence>
<dbReference type="Gene3D" id="3.30.70.1230">
    <property type="entry name" value="Nucleotide cyclase"/>
    <property type="match status" value="1"/>
</dbReference>
<evidence type="ECO:0000256" key="2">
    <source>
        <dbReference type="SAM" id="Phobius"/>
    </source>
</evidence>
<keyword evidence="2" id="KW-0472">Membrane</keyword>
<feature type="region of interest" description="Disordered" evidence="1">
    <location>
        <begin position="495"/>
        <end position="527"/>
    </location>
</feature>
<feature type="compositionally biased region" description="Polar residues" evidence="1">
    <location>
        <begin position="517"/>
        <end position="527"/>
    </location>
</feature>
<accession>A0A6A5BGF5</accession>
<dbReference type="EMBL" id="VFQX01000036">
    <property type="protein sequence ID" value="KAF0976943.1"/>
    <property type="molecule type" value="Genomic_DNA"/>
</dbReference>
<evidence type="ECO:0000313" key="3">
    <source>
        <dbReference type="EMBL" id="KAF0976943.1"/>
    </source>
</evidence>
<dbReference type="GeneID" id="68111456"/>
<feature type="compositionally biased region" description="Polar residues" evidence="1">
    <location>
        <begin position="495"/>
        <end position="506"/>
    </location>
</feature>
<reference evidence="3 4" key="1">
    <citation type="journal article" date="2019" name="Sci. Rep.">
        <title>Nanopore sequencing improves the draft genome of the human pathogenic amoeba Naegleria fowleri.</title>
        <authorList>
            <person name="Liechti N."/>
            <person name="Schurch N."/>
            <person name="Bruggmann R."/>
            <person name="Wittwer M."/>
        </authorList>
    </citation>
    <scope>NUCLEOTIDE SEQUENCE [LARGE SCALE GENOMIC DNA]</scope>
    <source>
        <strain evidence="3 4">ATCC 30894</strain>
    </source>
</reference>
<keyword evidence="4" id="KW-1185">Reference proteome</keyword>
<dbReference type="RefSeq" id="XP_044561656.1">
    <property type="nucleotide sequence ID" value="XM_044707631.1"/>
</dbReference>
<comment type="caution">
    <text evidence="3">The sequence shown here is derived from an EMBL/GenBank/DDBJ whole genome shotgun (WGS) entry which is preliminary data.</text>
</comment>
<dbReference type="VEuPathDB" id="AmoebaDB:NfTy_068160"/>
<dbReference type="InterPro" id="IPR029787">
    <property type="entry name" value="Nucleotide_cyclase"/>
</dbReference>
<feature type="transmembrane region" description="Helical" evidence="2">
    <location>
        <begin position="385"/>
        <end position="412"/>
    </location>
</feature>
<protein>
    <recommendedName>
        <fullName evidence="5">Guanylate cyclase domain-containing protein</fullName>
    </recommendedName>
</protein>
<evidence type="ECO:0000313" key="4">
    <source>
        <dbReference type="Proteomes" id="UP000444721"/>
    </source>
</evidence>
<dbReference type="AlphaFoldDB" id="A0A6A5BGF5"/>
<dbReference type="VEuPathDB" id="AmoebaDB:NF0041290"/>
<sequence>MKVHPSSFEDHHNSISDDSSSDGVSLLSNSKNGVFERVASFCCSIRFCLINVFLILIVITTFLTTAVWVGSFSSSLNTVSAQNRQFEFDNIIFYVDKTLNDVVNVVETYKRNLMDDPSIYLNYTRMESSLYKWYKSELNLHASTMVSLYVGDPQGNCGCMIHLGTDHMWLVNKFGDIALFYNCEQVDQVDDTCHRSVNETFSADPFTMVKILETANKHPNDSAYTLSYADLATPNIVFLSLISSIANPNPVHGQPPFMSYVGYDLSTETVSNFLGRQLDQVGAEAFILEMKTNYIIASNHPEIPVNEWDSNGTLYRKTPFTFPVKEVNVISKDLLSSLPRHDFSDIGCGHYAKLALFHRFVTAYRMCNSYDVDWLIVYSVPTWNYFGSLIVGIIVAAISTMLILSVGVSIGIMTSVRIIRPIHNLIDLFHQVSAMQLESLHVLPSNFSEVKEIQKHFAFMVKKILAYRAFIPSHLLSKMDEDQVTTTEHVVTPITKEQVNKHTPTVPSDDKHDKQQHPLSESSSSHEWVGGMSSSLRSHHASTKNLFALGLEQRPVTVLAIQFGGLSLVFSSGKLSDSVSMISDWFELIQSCCKTSFGHVGNFQNDILTISWNATFQQGKHEWKAASSADMILKRKKTVMDKWSKLLTSESNDIKMALCTQACSTGNVGCESSKQQVILGSIFTNLQSLLKISHKFNISFVASENVQKCLESYFMTRMVAMTSLLRDEDYESVGTCGVELRACIHSKVYEIGESSKQVEDEWMYELSDKEKKNKWLHYNQACTLLMDKQFEAALEKFSQLSNPDGPTSHMIEQCKARTIQIL</sequence>
<name>A0A6A5BGF5_NAEFO</name>
<gene>
    <name evidence="3" type="ORF">FDP41_004238</name>
</gene>
<proteinExistence type="predicted"/>
<organism evidence="3 4">
    <name type="scientific">Naegleria fowleri</name>
    <name type="common">Brain eating amoeba</name>
    <dbReference type="NCBI Taxonomy" id="5763"/>
    <lineage>
        <taxon>Eukaryota</taxon>
        <taxon>Discoba</taxon>
        <taxon>Heterolobosea</taxon>
        <taxon>Tetramitia</taxon>
        <taxon>Eutetramitia</taxon>
        <taxon>Vahlkampfiidae</taxon>
        <taxon>Naegleria</taxon>
    </lineage>
</organism>